<protein>
    <submittedName>
        <fullName evidence="1">Uncharacterized protein</fullName>
    </submittedName>
</protein>
<comment type="caution">
    <text evidence="1">The sequence shown here is derived from an EMBL/GenBank/DDBJ whole genome shotgun (WGS) entry which is preliminary data.</text>
</comment>
<dbReference type="EMBL" id="CAJVCH010533995">
    <property type="protein sequence ID" value="CAG7824779.1"/>
    <property type="molecule type" value="Genomic_DNA"/>
</dbReference>
<keyword evidence="2" id="KW-1185">Reference proteome</keyword>
<dbReference type="Proteomes" id="UP000708208">
    <property type="component" value="Unassembled WGS sequence"/>
</dbReference>
<evidence type="ECO:0000313" key="1">
    <source>
        <dbReference type="EMBL" id="CAG7824779.1"/>
    </source>
</evidence>
<accession>A0A8J2LKG6</accession>
<reference evidence="1" key="1">
    <citation type="submission" date="2021-06" db="EMBL/GenBank/DDBJ databases">
        <authorList>
            <person name="Hodson N. C."/>
            <person name="Mongue J. A."/>
            <person name="Jaron S. K."/>
        </authorList>
    </citation>
    <scope>NUCLEOTIDE SEQUENCE</scope>
</reference>
<feature type="non-terminal residue" evidence="1">
    <location>
        <position position="1"/>
    </location>
</feature>
<proteinExistence type="predicted"/>
<gene>
    <name evidence="1" type="ORF">AFUS01_LOCUS34921</name>
</gene>
<organism evidence="1 2">
    <name type="scientific">Allacma fusca</name>
    <dbReference type="NCBI Taxonomy" id="39272"/>
    <lineage>
        <taxon>Eukaryota</taxon>
        <taxon>Metazoa</taxon>
        <taxon>Ecdysozoa</taxon>
        <taxon>Arthropoda</taxon>
        <taxon>Hexapoda</taxon>
        <taxon>Collembola</taxon>
        <taxon>Symphypleona</taxon>
        <taxon>Sminthuridae</taxon>
        <taxon>Allacma</taxon>
    </lineage>
</organism>
<sequence length="74" mass="8321">MIASKPLVSSNDPVLEVVDTSNQAFTALRSTDIILGLVTNPSLTDSESIPLNPIKPWSQLRVIKSRYYNWDYLQ</sequence>
<name>A0A8J2LKG6_9HEXA</name>
<dbReference type="AlphaFoldDB" id="A0A8J2LKG6"/>
<evidence type="ECO:0000313" key="2">
    <source>
        <dbReference type="Proteomes" id="UP000708208"/>
    </source>
</evidence>